<dbReference type="Pfam" id="PF12146">
    <property type="entry name" value="Hydrolase_4"/>
    <property type="match status" value="1"/>
</dbReference>
<protein>
    <submittedName>
        <fullName evidence="2">Putative redox protein</fullName>
    </submittedName>
</protein>
<evidence type="ECO:0000259" key="1">
    <source>
        <dbReference type="Pfam" id="PF12146"/>
    </source>
</evidence>
<dbReference type="SUPFAM" id="SSF53474">
    <property type="entry name" value="alpha/beta-Hydrolases"/>
    <property type="match status" value="1"/>
</dbReference>
<name>A0A1G4S4L8_9HYPH</name>
<dbReference type="Pfam" id="PF02566">
    <property type="entry name" value="OsmC"/>
    <property type="match status" value="1"/>
</dbReference>
<gene>
    <name evidence="2" type="ORF">SAMN02927900_03374</name>
</gene>
<dbReference type="RefSeq" id="WP_092585998.1">
    <property type="nucleotide sequence ID" value="NZ_FMTM01000004.1"/>
</dbReference>
<dbReference type="Gene3D" id="3.40.50.1820">
    <property type="entry name" value="alpha/beta hydrolase"/>
    <property type="match status" value="1"/>
</dbReference>
<dbReference type="Gene3D" id="3.30.300.20">
    <property type="match status" value="1"/>
</dbReference>
<dbReference type="Proteomes" id="UP000199542">
    <property type="component" value="Unassembled WGS sequence"/>
</dbReference>
<dbReference type="InterPro" id="IPR003718">
    <property type="entry name" value="OsmC/Ohr_fam"/>
</dbReference>
<dbReference type="InterPro" id="IPR036102">
    <property type="entry name" value="OsmC/Ohrsf"/>
</dbReference>
<proteinExistence type="predicted"/>
<feature type="domain" description="Serine aminopeptidase S33" evidence="1">
    <location>
        <begin position="50"/>
        <end position="136"/>
    </location>
</feature>
<dbReference type="SUPFAM" id="SSF82784">
    <property type="entry name" value="OsmC-like"/>
    <property type="match status" value="1"/>
</dbReference>
<dbReference type="PANTHER" id="PTHR39624:SF2">
    <property type="entry name" value="OSMC-LIKE PROTEIN"/>
    <property type="match status" value="1"/>
</dbReference>
<dbReference type="AlphaFoldDB" id="A0A1G4S4L8"/>
<sequence>MGFNTQRLQFAGHSGATLAARLDMPNGPLRAYALFAHCFTCSKDLAAARRISAELAREGIAVMRFDFTGLGSSEGEFASTNFSSNVADLLSAADYLRQHYQAPSVLIGHSLGGAAVLAVARNIPEVRAVATIGAPADVGHVLKNFGTSLEEIEKSGAAEVDLAGRTFLLRRQFVEDARSHRIKDAVASLKKPLLILHAPLDETVGIENANEIFLAARHPKSFISLDKADHLLTDLDDAAFAGRVISGWLTRYLAADTPQGTGVIEHVRVTETGEGKFQNSVQAGSHRLFADEPGNLGGLDSGPSPYDFLSIALGACTAMTLRIYADHKKLTLGRIGIDVSHAKIHVKDCEECTKAERSASGRIDRFERVISIDGEISEELRGKIAEIADKCPVHRTLEAVAKIKTTVK</sequence>
<evidence type="ECO:0000313" key="2">
    <source>
        <dbReference type="EMBL" id="SCW63585.1"/>
    </source>
</evidence>
<dbReference type="EMBL" id="FMTM01000004">
    <property type="protein sequence ID" value="SCW63585.1"/>
    <property type="molecule type" value="Genomic_DNA"/>
</dbReference>
<dbReference type="InterPro" id="IPR022742">
    <property type="entry name" value="Hydrolase_4"/>
</dbReference>
<dbReference type="PANTHER" id="PTHR39624">
    <property type="entry name" value="PROTEIN INVOLVED IN RIMO-MEDIATED BETA-METHYLTHIOLATION OF RIBOSOMAL PROTEIN S12 YCAO"/>
    <property type="match status" value="1"/>
</dbReference>
<reference evidence="2 3" key="1">
    <citation type="submission" date="2016-10" db="EMBL/GenBank/DDBJ databases">
        <authorList>
            <person name="de Groot N.N."/>
        </authorList>
    </citation>
    <scope>NUCLEOTIDE SEQUENCE [LARGE SCALE GENOMIC DNA]</scope>
    <source>
        <strain evidence="2 3">CGMCC 1.3401</strain>
    </source>
</reference>
<dbReference type="InterPro" id="IPR015946">
    <property type="entry name" value="KH_dom-like_a/b"/>
</dbReference>
<organism evidence="2 3">
    <name type="scientific">Rhizobium mongolense subsp. loessense</name>
    <dbReference type="NCBI Taxonomy" id="158890"/>
    <lineage>
        <taxon>Bacteria</taxon>
        <taxon>Pseudomonadati</taxon>
        <taxon>Pseudomonadota</taxon>
        <taxon>Alphaproteobacteria</taxon>
        <taxon>Hyphomicrobiales</taxon>
        <taxon>Rhizobiaceae</taxon>
        <taxon>Rhizobium/Agrobacterium group</taxon>
        <taxon>Rhizobium</taxon>
    </lineage>
</organism>
<accession>A0A1G4S4L8</accession>
<dbReference type="InterPro" id="IPR029058">
    <property type="entry name" value="AB_hydrolase_fold"/>
</dbReference>
<evidence type="ECO:0000313" key="3">
    <source>
        <dbReference type="Proteomes" id="UP000199542"/>
    </source>
</evidence>